<dbReference type="EMBL" id="CP026118">
    <property type="protein sequence ID" value="QAS52999.1"/>
    <property type="molecule type" value="Genomic_DNA"/>
</dbReference>
<dbReference type="Proteomes" id="UP000287756">
    <property type="component" value="Chromosome"/>
</dbReference>
<evidence type="ECO:0000313" key="2">
    <source>
        <dbReference type="Proteomes" id="UP000287756"/>
    </source>
</evidence>
<reference evidence="1 2" key="1">
    <citation type="submission" date="2018-01" db="EMBL/GenBank/DDBJ databases">
        <title>The whole genome sequencing and assembly of Halobacillus litoralis ERB031 strain.</title>
        <authorList>
            <person name="Lee S.-J."/>
            <person name="Park M.-K."/>
            <person name="Kim J.-Y."/>
            <person name="Lee Y.-J."/>
            <person name="Yi H."/>
            <person name="Bahn Y.-S."/>
            <person name="Kim J.F."/>
            <person name="Lee D.-W."/>
        </authorList>
    </citation>
    <scope>NUCLEOTIDE SEQUENCE [LARGE SCALE GENOMIC DNA]</scope>
    <source>
        <strain evidence="1 2">ERB 031</strain>
    </source>
</reference>
<dbReference type="RefSeq" id="WP_128525276.1">
    <property type="nucleotide sequence ID" value="NZ_CANLVY010000001.1"/>
</dbReference>
<accession>A0A410ME32</accession>
<dbReference type="AlphaFoldDB" id="A0A410ME32"/>
<dbReference type="Pfam" id="PF25846">
    <property type="entry name" value="YmzB"/>
    <property type="match status" value="1"/>
</dbReference>
<organism evidence="1 2">
    <name type="scientific">Halobacillus litoralis</name>
    <dbReference type="NCBI Taxonomy" id="45668"/>
    <lineage>
        <taxon>Bacteria</taxon>
        <taxon>Bacillati</taxon>
        <taxon>Bacillota</taxon>
        <taxon>Bacilli</taxon>
        <taxon>Bacillales</taxon>
        <taxon>Bacillaceae</taxon>
        <taxon>Halobacillus</taxon>
    </lineage>
</organism>
<sequence>MSEQQILTIEEFNQLLQLWSGKTVKVTKNELRDEDTIIMNIEEISYSTDTRRIDEYEPMHSLYLHGRGRLATEPQNAQPLPSPYYEIPLEDSTQYQFQNEKFSLLTDRGSYTIELMD</sequence>
<name>A0A410ME32_9BACI</name>
<dbReference type="OrthoDB" id="2705224at2"/>
<dbReference type="KEGG" id="hli:HLI_12755"/>
<dbReference type="InterPro" id="IPR058926">
    <property type="entry name" value="YmzB-like"/>
</dbReference>
<evidence type="ECO:0000313" key="1">
    <source>
        <dbReference type="EMBL" id="QAS52999.1"/>
    </source>
</evidence>
<gene>
    <name evidence="1" type="ORF">HLI_12755</name>
</gene>
<protein>
    <submittedName>
        <fullName evidence="1">Uncharacterized protein</fullName>
    </submittedName>
</protein>
<proteinExistence type="predicted"/>